<reference evidence="2 3" key="1">
    <citation type="submission" date="2019-02" db="EMBL/GenBank/DDBJ databases">
        <title>The genomic architecture of introgression among sibling species of bacteria.</title>
        <authorList>
            <person name="Cavassim M.I.A."/>
            <person name="Moeskjaer S."/>
            <person name="Moslemi C."/>
            <person name="Fields B."/>
            <person name="Bachmann A."/>
            <person name="Vilhjalmsson B."/>
            <person name="Schierup M.H."/>
            <person name="Young J.P.W."/>
            <person name="Andersen S.U."/>
        </authorList>
    </citation>
    <scope>NUCLEOTIDE SEQUENCE [LARGE SCALE GENOMIC DNA]</scope>
    <source>
        <strain evidence="2 3">SM145A</strain>
        <plasmid evidence="2">pSM145A_Rh01</plasmid>
    </source>
</reference>
<dbReference type="Pfam" id="PF05016">
    <property type="entry name" value="ParE_toxin"/>
    <property type="match status" value="1"/>
</dbReference>
<gene>
    <name evidence="2" type="ORF">ELI03_26100</name>
</gene>
<name>A0A4Q8XTX6_RHILE</name>
<dbReference type="InterPro" id="IPR007712">
    <property type="entry name" value="RelE/ParE_toxin"/>
</dbReference>
<comment type="caution">
    <text evidence="2">The sequence shown here is derived from an EMBL/GenBank/DDBJ whole genome shotgun (WGS) entry which is preliminary data.</text>
</comment>
<evidence type="ECO:0000313" key="3">
    <source>
        <dbReference type="Proteomes" id="UP000293652"/>
    </source>
</evidence>
<sequence>MNYTVIFAPQASDDLENLLVYLIDEAGPETAGSYVGKIVNYCLSFETFPERGALRDDLRPGLRVVGYRGKASIAFVVEENAVFILRVFHRGQDLSFDDNWQTI</sequence>
<keyword evidence="1" id="KW-1277">Toxin-antitoxin system</keyword>
<evidence type="ECO:0000313" key="2">
    <source>
        <dbReference type="EMBL" id="TAX69532.1"/>
    </source>
</evidence>
<dbReference type="Proteomes" id="UP000293652">
    <property type="component" value="Unassembled WGS sequence"/>
</dbReference>
<keyword evidence="2" id="KW-0614">Plasmid</keyword>
<accession>A0A4Q8XTX6</accession>
<proteinExistence type="predicted"/>
<organism evidence="2 3">
    <name type="scientific">Rhizobium leguminosarum</name>
    <dbReference type="NCBI Taxonomy" id="384"/>
    <lineage>
        <taxon>Bacteria</taxon>
        <taxon>Pseudomonadati</taxon>
        <taxon>Pseudomonadota</taxon>
        <taxon>Alphaproteobacteria</taxon>
        <taxon>Hyphomicrobiales</taxon>
        <taxon>Rhizobiaceae</taxon>
        <taxon>Rhizobium/Agrobacterium group</taxon>
        <taxon>Rhizobium</taxon>
    </lineage>
</organism>
<dbReference type="Gene3D" id="3.30.2310.20">
    <property type="entry name" value="RelE-like"/>
    <property type="match status" value="1"/>
</dbReference>
<evidence type="ECO:0000256" key="1">
    <source>
        <dbReference type="ARBA" id="ARBA00022649"/>
    </source>
</evidence>
<geneLocation type="plasmid" evidence="2">
    <name>pSM145A_Rh01</name>
</geneLocation>
<dbReference type="AlphaFoldDB" id="A0A4Q8XTX6"/>
<dbReference type="RefSeq" id="WP_130695993.1">
    <property type="nucleotide sequence ID" value="NZ_SIOH01000002.1"/>
</dbReference>
<protein>
    <submittedName>
        <fullName evidence="2">Type II toxin-antitoxin system RelE/ParE family toxin</fullName>
    </submittedName>
</protein>
<dbReference type="EMBL" id="SIPC01000002">
    <property type="protein sequence ID" value="TAX69532.1"/>
    <property type="molecule type" value="Genomic_DNA"/>
</dbReference>
<dbReference type="InterPro" id="IPR035093">
    <property type="entry name" value="RelE/ParE_toxin_dom_sf"/>
</dbReference>